<name>A0A927B8J3_9BACT</name>
<reference evidence="1" key="1">
    <citation type="submission" date="2020-09" db="EMBL/GenBank/DDBJ databases">
        <authorList>
            <person name="Kim M.K."/>
        </authorList>
    </citation>
    <scope>NUCLEOTIDE SEQUENCE</scope>
    <source>
        <strain evidence="1">BT704</strain>
    </source>
</reference>
<organism evidence="1 2">
    <name type="scientific">Spirosoma validum</name>
    <dbReference type="NCBI Taxonomy" id="2771355"/>
    <lineage>
        <taxon>Bacteria</taxon>
        <taxon>Pseudomonadati</taxon>
        <taxon>Bacteroidota</taxon>
        <taxon>Cytophagia</taxon>
        <taxon>Cytophagales</taxon>
        <taxon>Cytophagaceae</taxon>
        <taxon>Spirosoma</taxon>
    </lineage>
</organism>
<evidence type="ECO:0000313" key="1">
    <source>
        <dbReference type="EMBL" id="MBD2757243.1"/>
    </source>
</evidence>
<dbReference type="Proteomes" id="UP000653797">
    <property type="component" value="Unassembled WGS sequence"/>
</dbReference>
<sequence>MYPKTIGQKGLNLGQGCGLIGINKVTELTNLGVGQIADSAMIVVAEQSIESGLAIVAL</sequence>
<accession>A0A927B8J3</accession>
<proteinExistence type="predicted"/>
<keyword evidence="2" id="KW-1185">Reference proteome</keyword>
<comment type="caution">
    <text evidence="1">The sequence shown here is derived from an EMBL/GenBank/DDBJ whole genome shotgun (WGS) entry which is preliminary data.</text>
</comment>
<dbReference type="RefSeq" id="WP_191042865.1">
    <property type="nucleotide sequence ID" value="NZ_JACXAA010000019.1"/>
</dbReference>
<evidence type="ECO:0000313" key="2">
    <source>
        <dbReference type="Proteomes" id="UP000653797"/>
    </source>
</evidence>
<dbReference type="AlphaFoldDB" id="A0A927B8J3"/>
<gene>
    <name evidence="1" type="ORF">IC230_30490</name>
</gene>
<protein>
    <submittedName>
        <fullName evidence="1">Uncharacterized protein</fullName>
    </submittedName>
</protein>
<dbReference type="EMBL" id="JACXAA010000019">
    <property type="protein sequence ID" value="MBD2757243.1"/>
    <property type="molecule type" value="Genomic_DNA"/>
</dbReference>